<evidence type="ECO:0000313" key="2">
    <source>
        <dbReference type="EMBL" id="KZL88886.1"/>
    </source>
</evidence>
<comment type="caution">
    <text evidence="2">The sequence shown here is derived from an EMBL/GenBank/DDBJ whole genome shotgun (WGS) entry which is preliminary data.</text>
</comment>
<reference evidence="2 3" key="1">
    <citation type="submission" date="2016-04" db="EMBL/GenBank/DDBJ databases">
        <title>Genome sequence of Clostridium magnum DSM 2767.</title>
        <authorList>
            <person name="Poehlein A."/>
            <person name="Uhlig R."/>
            <person name="Fischer R."/>
            <person name="Bahl H."/>
            <person name="Daniel R."/>
        </authorList>
    </citation>
    <scope>NUCLEOTIDE SEQUENCE [LARGE SCALE GENOMIC DNA]</scope>
    <source>
        <strain evidence="2 3">DSM 2767</strain>
    </source>
</reference>
<dbReference type="RefSeq" id="WP_066630398.1">
    <property type="nucleotide sequence ID" value="NZ_FQXL01000030.1"/>
</dbReference>
<protein>
    <submittedName>
        <fullName evidence="2">Uncharacterized protein</fullName>
    </submittedName>
</protein>
<dbReference type="EMBL" id="LWAE01000013">
    <property type="protein sequence ID" value="KZL88886.1"/>
    <property type="molecule type" value="Genomic_DNA"/>
</dbReference>
<feature type="coiled-coil region" evidence="1">
    <location>
        <begin position="295"/>
        <end position="347"/>
    </location>
</feature>
<keyword evidence="1" id="KW-0175">Coiled coil</keyword>
<dbReference type="AlphaFoldDB" id="A0A161X4N8"/>
<organism evidence="2 3">
    <name type="scientific">Clostridium magnum DSM 2767</name>
    <dbReference type="NCBI Taxonomy" id="1121326"/>
    <lineage>
        <taxon>Bacteria</taxon>
        <taxon>Bacillati</taxon>
        <taxon>Bacillota</taxon>
        <taxon>Clostridia</taxon>
        <taxon>Eubacteriales</taxon>
        <taxon>Clostridiaceae</taxon>
        <taxon>Clostridium</taxon>
    </lineage>
</organism>
<dbReference type="PATRIC" id="fig|1121326.3.peg.5850"/>
<name>A0A161X4N8_9CLOT</name>
<accession>A0A161X4N8</accession>
<evidence type="ECO:0000256" key="1">
    <source>
        <dbReference type="SAM" id="Coils"/>
    </source>
</evidence>
<dbReference type="OrthoDB" id="1860044at2"/>
<dbReference type="InterPro" id="IPR046632">
    <property type="entry name" value="DUF6744"/>
</dbReference>
<keyword evidence="3" id="KW-1185">Reference proteome</keyword>
<proteinExistence type="predicted"/>
<sequence>MLDSVSINSLNNIVAVKEDSNTNIIGRLMYFMIGKAFIPSDMIKQIVTQCGIGEDLLASKFVNTHAFKSATKSLEKRRKCVDGKGRLHLYRIRVLDNQKEADGKVLVREIKKETIKEKMNPMVNLGNFIYNKEADTLTVKLNPVTIKNEIEGIDDCMDLKEECQKILDLFELAKTCYNENRLVTFVENFIMEQLDASPINVHGKLFFIPKYKEAELAKLEMFMQMIEQENLIREGTITFAAIPVMSEEKYIKEYSKEFYASLQEELDILMTRFDHFITKKGTASEKVISVWLEKYNKLMEKKKSYEELFKRKLDNLNEDIDLVDMQVKELKNRIDTESKLKKQKEVK</sequence>
<dbReference type="Proteomes" id="UP000076603">
    <property type="component" value="Unassembled WGS sequence"/>
</dbReference>
<evidence type="ECO:0000313" key="3">
    <source>
        <dbReference type="Proteomes" id="UP000076603"/>
    </source>
</evidence>
<dbReference type="Pfam" id="PF20529">
    <property type="entry name" value="DUF6744"/>
    <property type="match status" value="1"/>
</dbReference>
<gene>
    <name evidence="2" type="ORF">CLMAG_57900</name>
</gene>